<dbReference type="AlphaFoldDB" id="J4I984"/>
<comment type="similarity">
    <text evidence="1">Belongs to the aldo/keto reductase family.</text>
</comment>
<dbReference type="PROSITE" id="PS00062">
    <property type="entry name" value="ALDOKETO_REDUCTASE_2"/>
    <property type="match status" value="1"/>
</dbReference>
<dbReference type="PRINTS" id="PR00069">
    <property type="entry name" value="ALDKETRDTASE"/>
</dbReference>
<dbReference type="InterPro" id="IPR023210">
    <property type="entry name" value="NADP_OxRdtase_dom"/>
</dbReference>
<dbReference type="GO" id="GO:0016616">
    <property type="term" value="F:oxidoreductase activity, acting on the CH-OH group of donors, NAD or NADP as acceptor"/>
    <property type="evidence" value="ECO:0007669"/>
    <property type="project" value="UniProtKB-ARBA"/>
</dbReference>
<keyword evidence="9" id="KW-1185">Reference proteome</keyword>
<dbReference type="InterPro" id="IPR044494">
    <property type="entry name" value="AKR3C2/3"/>
</dbReference>
<dbReference type="Gene3D" id="3.20.20.100">
    <property type="entry name" value="NADP-dependent oxidoreductase domain"/>
    <property type="match status" value="1"/>
</dbReference>
<dbReference type="PANTHER" id="PTHR43827:SF3">
    <property type="entry name" value="NADP-DEPENDENT OXIDOREDUCTASE DOMAIN-CONTAINING PROTEIN"/>
    <property type="match status" value="1"/>
</dbReference>
<dbReference type="InParanoid" id="J4I984"/>
<dbReference type="InterPro" id="IPR018170">
    <property type="entry name" value="Aldo/ket_reductase_CS"/>
</dbReference>
<dbReference type="PIRSF" id="PIRSF000097">
    <property type="entry name" value="AKR"/>
    <property type="match status" value="1"/>
</dbReference>
<organism evidence="8 9">
    <name type="scientific">Fibroporia radiculosa</name>
    <dbReference type="NCBI Taxonomy" id="599839"/>
    <lineage>
        <taxon>Eukaryota</taxon>
        <taxon>Fungi</taxon>
        <taxon>Dikarya</taxon>
        <taxon>Basidiomycota</taxon>
        <taxon>Agaricomycotina</taxon>
        <taxon>Agaricomycetes</taxon>
        <taxon>Polyporales</taxon>
        <taxon>Fibroporiaceae</taxon>
        <taxon>Fibroporia</taxon>
    </lineage>
</organism>
<dbReference type="RefSeq" id="XP_012179999.1">
    <property type="nucleotide sequence ID" value="XM_012324609.1"/>
</dbReference>
<dbReference type="InterPro" id="IPR020471">
    <property type="entry name" value="AKR"/>
</dbReference>
<sequence length="292" mass="32400">MASLTITLNDGNKIPWLGFGTGTAFFGKDAEDATRMAIEHDLLHLDGAQLYKNEESLGAAIAASGKPRSSFYITTKLEKISLGRTVRDMLVTSLEKLRLGFVDLFLIHFPIEHEQPLSAIWKQFEDVQKEGLTRSIGVSNFRIQDFEAILDKANVIPAVNQIEYHPYVFNANQSVMKYMKEKNILPASYGGLSPVIRFRGGTLDPVLISVAGRVSKTAGQTVTEGQVLQLWLKAKQIPVITTTSKAERVQEYLAAEALPDLTLEEVSAIDEAGTKVHHRYFAKYWDNEGSAL</sequence>
<gene>
    <name evidence="8" type="ORF">FIBRA_02756</name>
</gene>
<evidence type="ECO:0000256" key="3">
    <source>
        <dbReference type="ARBA" id="ARBA00023002"/>
    </source>
</evidence>
<name>J4I984_9APHY</name>
<dbReference type="SUPFAM" id="SSF51430">
    <property type="entry name" value="NAD(P)-linked oxidoreductase"/>
    <property type="match status" value="1"/>
</dbReference>
<protein>
    <recommendedName>
        <fullName evidence="7">NADP-dependent oxidoreductase domain-containing protein</fullName>
    </recommendedName>
</protein>
<dbReference type="OrthoDB" id="416253at2759"/>
<feature type="site" description="Lowers pKa of active site Tyr" evidence="6">
    <location>
        <position position="76"/>
    </location>
</feature>
<evidence type="ECO:0000256" key="4">
    <source>
        <dbReference type="PIRSR" id="PIRSR000097-1"/>
    </source>
</evidence>
<dbReference type="PANTHER" id="PTHR43827">
    <property type="entry name" value="2,5-DIKETO-D-GLUCONIC ACID REDUCTASE"/>
    <property type="match status" value="1"/>
</dbReference>
<evidence type="ECO:0000313" key="8">
    <source>
        <dbReference type="EMBL" id="CCM00716.1"/>
    </source>
</evidence>
<dbReference type="GO" id="GO:0016652">
    <property type="term" value="F:oxidoreductase activity, acting on NAD(P)H as acceptor"/>
    <property type="evidence" value="ECO:0007669"/>
    <property type="project" value="InterPro"/>
</dbReference>
<dbReference type="InterPro" id="IPR036812">
    <property type="entry name" value="NAD(P)_OxRdtase_dom_sf"/>
</dbReference>
<dbReference type="CDD" id="cd19120">
    <property type="entry name" value="AKR_AKR3C2-3"/>
    <property type="match status" value="1"/>
</dbReference>
<evidence type="ECO:0000256" key="1">
    <source>
        <dbReference type="ARBA" id="ARBA00007905"/>
    </source>
</evidence>
<dbReference type="HOGENOM" id="CLU_023205_0_3_1"/>
<evidence type="ECO:0000256" key="6">
    <source>
        <dbReference type="PIRSR" id="PIRSR000097-3"/>
    </source>
</evidence>
<dbReference type="Proteomes" id="UP000006352">
    <property type="component" value="Unassembled WGS sequence"/>
</dbReference>
<evidence type="ECO:0000313" key="9">
    <source>
        <dbReference type="Proteomes" id="UP000006352"/>
    </source>
</evidence>
<evidence type="ECO:0000256" key="5">
    <source>
        <dbReference type="PIRSR" id="PIRSR000097-2"/>
    </source>
</evidence>
<evidence type="ECO:0000259" key="7">
    <source>
        <dbReference type="Pfam" id="PF00248"/>
    </source>
</evidence>
<feature type="domain" description="NADP-dependent oxidoreductase" evidence="7">
    <location>
        <begin position="19"/>
        <end position="272"/>
    </location>
</feature>
<dbReference type="Pfam" id="PF00248">
    <property type="entry name" value="Aldo_ket_red"/>
    <property type="match status" value="1"/>
</dbReference>
<proteinExistence type="inferred from homology"/>
<feature type="binding site" evidence="5">
    <location>
        <position position="108"/>
    </location>
    <ligand>
        <name>substrate</name>
    </ligand>
</feature>
<dbReference type="STRING" id="599839.J4I984"/>
<dbReference type="EMBL" id="HE797000">
    <property type="protein sequence ID" value="CCM00716.1"/>
    <property type="molecule type" value="Genomic_DNA"/>
</dbReference>
<keyword evidence="3" id="KW-0560">Oxidoreductase</keyword>
<dbReference type="FunCoup" id="J4I984">
    <property type="interactions" value="190"/>
</dbReference>
<feature type="active site" description="Proton donor" evidence="4">
    <location>
        <position position="51"/>
    </location>
</feature>
<keyword evidence="2" id="KW-0521">NADP</keyword>
<evidence type="ECO:0000256" key="2">
    <source>
        <dbReference type="ARBA" id="ARBA00022857"/>
    </source>
</evidence>
<accession>J4I984</accession>
<dbReference type="GeneID" id="24095627"/>
<reference evidence="8 9" key="1">
    <citation type="journal article" date="2012" name="Appl. Environ. Microbiol.">
        <title>Short-read sequencing for genomic analysis of the brown rot fungus Fibroporia radiculosa.</title>
        <authorList>
            <person name="Tang J.D."/>
            <person name="Perkins A.D."/>
            <person name="Sonstegard T.S."/>
            <person name="Schroeder S.G."/>
            <person name="Burgess S.C."/>
            <person name="Diehl S.V."/>
        </authorList>
    </citation>
    <scope>NUCLEOTIDE SEQUENCE [LARGE SCALE GENOMIC DNA]</scope>
    <source>
        <strain evidence="8 9">TFFH 294</strain>
    </source>
</reference>